<organism evidence="6 7">
    <name type="scientific">Acetivibrio clariflavus (strain DSM 19732 / NBRC 101661 / EBR45)</name>
    <name type="common">Clostridium clariflavum</name>
    <dbReference type="NCBI Taxonomy" id="720554"/>
    <lineage>
        <taxon>Bacteria</taxon>
        <taxon>Bacillati</taxon>
        <taxon>Bacillota</taxon>
        <taxon>Clostridia</taxon>
        <taxon>Eubacteriales</taxon>
        <taxon>Oscillospiraceae</taxon>
        <taxon>Acetivibrio</taxon>
    </lineage>
</organism>
<keyword evidence="4" id="KW-0411">Iron-sulfur</keyword>
<dbReference type="InterPro" id="IPR008275">
    <property type="entry name" value="CoA_E_activase_dom"/>
</dbReference>
<keyword evidence="2" id="KW-0479">Metal-binding</keyword>
<dbReference type="InterPro" id="IPR051805">
    <property type="entry name" value="Dehydratase_Activator_Redct"/>
</dbReference>
<dbReference type="CDD" id="cd24109">
    <property type="entry name" value="ASKHA_NBD_YjiL-like"/>
    <property type="match status" value="1"/>
</dbReference>
<reference evidence="7" key="1">
    <citation type="submission" date="2011-12" db="EMBL/GenBank/DDBJ databases">
        <title>Complete sequence of Clostridium clariflavum DSM 19732.</title>
        <authorList>
            <consortium name="US DOE Joint Genome Institute"/>
            <person name="Lucas S."/>
            <person name="Han J."/>
            <person name="Lapidus A."/>
            <person name="Cheng J.-F."/>
            <person name="Goodwin L."/>
            <person name="Pitluck S."/>
            <person name="Peters L."/>
            <person name="Teshima H."/>
            <person name="Detter J.C."/>
            <person name="Han C."/>
            <person name="Tapia R."/>
            <person name="Land M."/>
            <person name="Hauser L."/>
            <person name="Kyrpides N."/>
            <person name="Ivanova N."/>
            <person name="Pagani I."/>
            <person name="Kitzmiller T."/>
            <person name="Lynd L."/>
            <person name="Izquierdo J."/>
            <person name="Woyke T."/>
        </authorList>
    </citation>
    <scope>NUCLEOTIDE SEQUENCE [LARGE SCALE GENOMIC DNA]</scope>
    <source>
        <strain evidence="7">DSM 19732 / NBRC 101661 / EBR45</strain>
    </source>
</reference>
<dbReference type="EMBL" id="CP003065">
    <property type="protein sequence ID" value="AEV69784.1"/>
    <property type="molecule type" value="Genomic_DNA"/>
</dbReference>
<dbReference type="Pfam" id="PF01869">
    <property type="entry name" value="BcrAD_BadFG"/>
    <property type="match status" value="1"/>
</dbReference>
<evidence type="ECO:0000256" key="1">
    <source>
        <dbReference type="ARBA" id="ARBA00001966"/>
    </source>
</evidence>
<dbReference type="KEGG" id="ccl:Clocl_3274"/>
<name>G8LWS3_ACECE</name>
<gene>
    <name evidence="6" type="ordered locus">Clocl_3274</name>
</gene>
<evidence type="ECO:0000259" key="5">
    <source>
        <dbReference type="Pfam" id="PF01869"/>
    </source>
</evidence>
<dbReference type="OrthoDB" id="9778513at2"/>
<feature type="domain" description="ATPase BadF/BadG/BcrA/BcrD type" evidence="5">
    <location>
        <begin position="4"/>
        <end position="246"/>
    </location>
</feature>
<dbReference type="InterPro" id="IPR002731">
    <property type="entry name" value="ATPase_BadF"/>
</dbReference>
<evidence type="ECO:0000313" key="7">
    <source>
        <dbReference type="Proteomes" id="UP000005435"/>
    </source>
</evidence>
<dbReference type="AlphaFoldDB" id="G8LWS3"/>
<dbReference type="Gene3D" id="3.30.420.40">
    <property type="match status" value="2"/>
</dbReference>
<keyword evidence="7" id="KW-1185">Reference proteome</keyword>
<dbReference type="eggNOG" id="COG1924">
    <property type="taxonomic scope" value="Bacteria"/>
</dbReference>
<dbReference type="HOGENOM" id="CLU_066597_2_0_9"/>
<dbReference type="STRING" id="720554.Clocl_3274"/>
<dbReference type="InterPro" id="IPR043129">
    <property type="entry name" value="ATPase_NBD"/>
</dbReference>
<dbReference type="GO" id="GO:0046872">
    <property type="term" value="F:metal ion binding"/>
    <property type="evidence" value="ECO:0007669"/>
    <property type="project" value="UniProtKB-KW"/>
</dbReference>
<dbReference type="GO" id="GO:0051536">
    <property type="term" value="F:iron-sulfur cluster binding"/>
    <property type="evidence" value="ECO:0007669"/>
    <property type="project" value="UniProtKB-KW"/>
</dbReference>
<evidence type="ECO:0000256" key="4">
    <source>
        <dbReference type="ARBA" id="ARBA00023014"/>
    </source>
</evidence>
<dbReference type="RefSeq" id="WP_014256317.1">
    <property type="nucleotide sequence ID" value="NC_016627.1"/>
</dbReference>
<comment type="cofactor">
    <cofactor evidence="1">
        <name>[4Fe-4S] cluster</name>
        <dbReference type="ChEBI" id="CHEBI:49883"/>
    </cofactor>
</comment>
<dbReference type="PANTHER" id="PTHR32329:SF5">
    <property type="entry name" value="ACTIVATOR OF 2-HYDROXYACYL-COA DEHYDRATASE"/>
    <property type="match status" value="1"/>
</dbReference>
<sequence length="259" mass="28416">MRILGIDLGSRSVKIAVFEDDKFISGKVYDTAVFYRDYCSNENSIIKVDFGKLEIDNIEKIISTGYGRNNVNVNNAEVITELKAHTFGAVWQTGLKDFTLLDIGGQDSKVISVKNGRMSDMVLNDKCAASCGRYLENMANVIGISIDEMKKYYNDPVELSSTCAVFGESELIGRISEGYAVPRLAAGVNYSLYKRIKPILARFPAENLVLTGGVANNEALVYFIKSDLGWGKIIVPDNPQLNGAIGCCAYYLSKGVNSK</sequence>
<evidence type="ECO:0000313" key="6">
    <source>
        <dbReference type="EMBL" id="AEV69784.1"/>
    </source>
</evidence>
<keyword evidence="3" id="KW-0408">Iron</keyword>
<accession>G8LWS3</accession>
<dbReference type="Proteomes" id="UP000005435">
    <property type="component" value="Chromosome"/>
</dbReference>
<proteinExistence type="predicted"/>
<evidence type="ECO:0000256" key="2">
    <source>
        <dbReference type="ARBA" id="ARBA00022723"/>
    </source>
</evidence>
<dbReference type="NCBIfam" id="TIGR00241">
    <property type="entry name" value="CoA_E_activ"/>
    <property type="match status" value="1"/>
</dbReference>
<protein>
    <submittedName>
        <fullName evidence="6">CoA-substrate-specific enzyme activase, putative</fullName>
    </submittedName>
</protein>
<dbReference type="PANTHER" id="PTHR32329">
    <property type="entry name" value="BIFUNCTIONAL PROTEIN [INCLUDES 2-HYDROXYACYL-COA DEHYDRATASE (N-TER) AND ITS ACTIVATOR DOMAIN (C_TERM)-RELATED"/>
    <property type="match status" value="1"/>
</dbReference>
<evidence type="ECO:0000256" key="3">
    <source>
        <dbReference type="ARBA" id="ARBA00023004"/>
    </source>
</evidence>
<dbReference type="SUPFAM" id="SSF53067">
    <property type="entry name" value="Actin-like ATPase domain"/>
    <property type="match status" value="1"/>
</dbReference>
<reference evidence="6 7" key="2">
    <citation type="journal article" date="2012" name="Stand. Genomic Sci.">
        <title>Complete Genome Sequence of Clostridium clariflavum DSM 19732.</title>
        <authorList>
            <person name="Izquierdo J.A."/>
            <person name="Goodwin L."/>
            <person name="Davenport K.W."/>
            <person name="Teshima H."/>
            <person name="Bruce D."/>
            <person name="Detter C."/>
            <person name="Tapia R."/>
            <person name="Han S."/>
            <person name="Land M."/>
            <person name="Hauser L."/>
            <person name="Jeffries C.D."/>
            <person name="Han J."/>
            <person name="Pitluck S."/>
            <person name="Nolan M."/>
            <person name="Chen A."/>
            <person name="Huntemann M."/>
            <person name="Mavromatis K."/>
            <person name="Mikhailova N."/>
            <person name="Liolios K."/>
            <person name="Woyke T."/>
            <person name="Lynd L.R."/>
        </authorList>
    </citation>
    <scope>NUCLEOTIDE SEQUENCE [LARGE SCALE GENOMIC DNA]</scope>
    <source>
        <strain evidence="7">DSM 19732 / NBRC 101661 / EBR45</strain>
    </source>
</reference>